<organism evidence="1 2">
    <name type="scientific">Tolypocladium capitatum</name>
    <dbReference type="NCBI Taxonomy" id="45235"/>
    <lineage>
        <taxon>Eukaryota</taxon>
        <taxon>Fungi</taxon>
        <taxon>Dikarya</taxon>
        <taxon>Ascomycota</taxon>
        <taxon>Pezizomycotina</taxon>
        <taxon>Sordariomycetes</taxon>
        <taxon>Hypocreomycetidae</taxon>
        <taxon>Hypocreales</taxon>
        <taxon>Ophiocordycipitaceae</taxon>
        <taxon>Tolypocladium</taxon>
    </lineage>
</organism>
<gene>
    <name evidence="1" type="ORF">TCAP_06779</name>
</gene>
<dbReference type="EMBL" id="NRSZ01001119">
    <property type="protein sequence ID" value="PNY23272.1"/>
    <property type="molecule type" value="Genomic_DNA"/>
</dbReference>
<reference evidence="1 2" key="1">
    <citation type="submission" date="2017-08" db="EMBL/GenBank/DDBJ databases">
        <title>Harnessing the power of phylogenomics to disentangle the directionality and signatures of interkingdom host jumping in the parasitic fungal genus Tolypocladium.</title>
        <authorList>
            <person name="Quandt C.A."/>
            <person name="Patterson W."/>
            <person name="Spatafora J.W."/>
        </authorList>
    </citation>
    <scope>NUCLEOTIDE SEQUENCE [LARGE SCALE GENOMIC DNA]</scope>
    <source>
        <strain evidence="1 2">CBS 113982</strain>
    </source>
</reference>
<evidence type="ECO:0000313" key="2">
    <source>
        <dbReference type="Proteomes" id="UP000236621"/>
    </source>
</evidence>
<name>A0A2K3Q6S7_9HYPO</name>
<dbReference type="AlphaFoldDB" id="A0A2K3Q6S7"/>
<dbReference type="Proteomes" id="UP000236621">
    <property type="component" value="Unassembled WGS sequence"/>
</dbReference>
<evidence type="ECO:0000313" key="1">
    <source>
        <dbReference type="EMBL" id="PNY23272.1"/>
    </source>
</evidence>
<comment type="caution">
    <text evidence="1">The sequence shown here is derived from an EMBL/GenBank/DDBJ whole genome shotgun (WGS) entry which is preliminary data.</text>
</comment>
<accession>A0A2K3Q6S7</accession>
<keyword evidence="2" id="KW-1185">Reference proteome</keyword>
<proteinExistence type="predicted"/>
<dbReference type="OrthoDB" id="5404599at2759"/>
<protein>
    <submittedName>
        <fullName evidence="1">Uncharacterized protein</fullName>
    </submittedName>
</protein>
<sequence length="180" mass="20314">MNESKATSCVQGTEMHTCSLLINKSADLIQDIRYLGSVGKHPLNDTFVCHRPEHVGPFLGIDAVAIACLIEIGGDKPIARPVAVIPEPIDPVLQEEWHTKYLSMVLDPVDDETYYHPWLLFHVIKGNLIPSSPLARRWRLYYDLRSQPTLDPRCQTYPPPPTEFPKPTISMPLSLRGNYV</sequence>